<dbReference type="InterPro" id="IPR052727">
    <property type="entry name" value="Rab4/Rab5_effector"/>
</dbReference>
<dbReference type="PANTHER" id="PTHR13510">
    <property type="entry name" value="FYVE-FINGER-CONTAINING RAB5 EFFECTOR PROTEIN RABENOSYN-5-RELATED"/>
    <property type="match status" value="1"/>
</dbReference>
<dbReference type="InterPro" id="IPR002913">
    <property type="entry name" value="START_lipid-bd_dom"/>
</dbReference>
<evidence type="ECO:0000313" key="4">
    <source>
        <dbReference type="Proteomes" id="UP001209570"/>
    </source>
</evidence>
<evidence type="ECO:0000313" key="3">
    <source>
        <dbReference type="EMBL" id="KAJ0396895.1"/>
    </source>
</evidence>
<feature type="region of interest" description="Disordered" evidence="1">
    <location>
        <begin position="1247"/>
        <end position="1269"/>
    </location>
</feature>
<comment type="caution">
    <text evidence="3">The sequence shown here is derived from an EMBL/GenBank/DDBJ whole genome shotgun (WGS) entry which is preliminary data.</text>
</comment>
<evidence type="ECO:0000259" key="2">
    <source>
        <dbReference type="Pfam" id="PF01852"/>
    </source>
</evidence>
<accession>A0AAD5LXI4</accession>
<protein>
    <recommendedName>
        <fullName evidence="2">START domain-containing protein</fullName>
    </recommendedName>
</protein>
<dbReference type="Pfam" id="PF01852">
    <property type="entry name" value="START"/>
    <property type="match status" value="1"/>
</dbReference>
<feature type="compositionally biased region" description="Polar residues" evidence="1">
    <location>
        <begin position="852"/>
        <end position="863"/>
    </location>
</feature>
<proteinExistence type="predicted"/>
<feature type="compositionally biased region" description="Basic residues" evidence="1">
    <location>
        <begin position="879"/>
        <end position="888"/>
    </location>
</feature>
<gene>
    <name evidence="3" type="ORF">P43SY_000161</name>
</gene>
<reference evidence="3" key="1">
    <citation type="submission" date="2021-12" db="EMBL/GenBank/DDBJ databases">
        <title>Prjna785345.</title>
        <authorList>
            <person name="Rujirawat T."/>
            <person name="Krajaejun T."/>
        </authorList>
    </citation>
    <scope>NUCLEOTIDE SEQUENCE</scope>
    <source>
        <strain evidence="3">Pi057C3</strain>
    </source>
</reference>
<dbReference type="AlphaFoldDB" id="A0AAD5LXI4"/>
<dbReference type="Proteomes" id="UP001209570">
    <property type="component" value="Unassembled WGS sequence"/>
</dbReference>
<dbReference type="Gene3D" id="3.30.530.20">
    <property type="match status" value="2"/>
</dbReference>
<keyword evidence="4" id="KW-1185">Reference proteome</keyword>
<feature type="region of interest" description="Disordered" evidence="1">
    <location>
        <begin position="767"/>
        <end position="786"/>
    </location>
</feature>
<dbReference type="EMBL" id="JAKCXM010000275">
    <property type="protein sequence ID" value="KAJ0396895.1"/>
    <property type="molecule type" value="Genomic_DNA"/>
</dbReference>
<dbReference type="PANTHER" id="PTHR13510:SF44">
    <property type="entry name" value="RABENOSYN-5"/>
    <property type="match status" value="1"/>
</dbReference>
<dbReference type="InterPro" id="IPR023393">
    <property type="entry name" value="START-like_dom_sf"/>
</dbReference>
<sequence>MSRRLTAAMMPELELSEEDVQELKVLGSELRHEVLTQYEDFLFNQQRQVDKSRWKFVRSQEDVHVYRERDDVKAGDRSFDPLGSDSRTRSTAMEIGPMAAMAANSDMPVMMVTGTVPGTVDDARYGSTFHDTATLRQRSVYQNEYMEDCAVLQVIESPSHDEPFDFMGVIWYLKSFPFSSVMRSRDSLTYCHMHSTSLRSGERVGINLYHSIQHRALPEFADMNVLRAQVSLVVIFRQLEPQKVEIFMMNFLDPLGHLSEMIVVPEASKTLLAITNTCDTAQRRKLRWLVRERRRQLLKDRQTPGKLVLSASSMNLDMKAIDFCLACTMEVKRIPAREVAQRELEEQQYAARESRVLRDSDDLLRSISIPPLELTDDDEFELRHLAADLEREAMVAFEEFTYTHECRVDPARWKLLRAKGELQVFRERDCVKHSNQSTPSHTDRSPSICYSTETSSTLTDDGLALRKTAVTAMEIGPRQSMAANSSMPCILVTGSTNGTLDDALYGITIHDTPSLRTRIVYQKSGVDDAAVVATLETGNDEDPYRFMGITWFLKDYPVLNAVVRPRDLLLFTSIRQSTTSRGERIGIAFYHSITHRDLPEHSKSSVIRVQNSLSIVMRQLTDQRLEIFMINFVDPLGRVPEMFVTQDIAHALLTSADLPTTGVKKKVNYLLRHRNRFWSSQDDDEAKDSATACCCACSKRLAGFFSNNGSVCQLCRELSCTKCLVTKKIVAEATNTSTTCTIAEICVRCFMFARKFPAYRVAQEELGRRRRGQQSSAMRPDFPIPRAHLPTIDVTPQEHAQRQREVDSAVLQTMEAFQHYRDQQDRGVDGRMWKPIAGREKLSVFKERRRGTASTISTDSSLTRDGVSWTGAENEPHHTRAAGSRRRASYSAPLESDRSMDSTRRLLLVGEMPGRVESLLYGLVTKNQEELALLNTYYYEDIADCALLNVMTPPTADRPLEFLGYKWLVKRAPTLGRGKRHRDAVYIESCGLTTMPVSQDVDDEDDLPEETIGYHVMQSVRLARFPEWEYRNCTRMQHGACFLFRQAKPTTIEVFALANVEYHAGHKRMSLRPILHAEQLLAVSRLMDIAEAKRLTLMIKKRRAIREERHEGTRSKPGPLKEPAKKCALCRQRKRFYNVVNLKDCVICEDDVCAKCRVQRSVFLSDGTLGRIQRIECCKSCAISAASATSASCKEPERPDRDRVAQPEGGSRYRIAILDRFQRMMELREVAESTYQTARRNAALVQQQQEEQERKASSASFNSSIGDFC</sequence>
<feature type="region of interest" description="Disordered" evidence="1">
    <location>
        <begin position="847"/>
        <end position="897"/>
    </location>
</feature>
<dbReference type="SUPFAM" id="SSF55961">
    <property type="entry name" value="Bet v1-like"/>
    <property type="match status" value="1"/>
</dbReference>
<feature type="domain" description="START" evidence="2">
    <location>
        <begin position="558"/>
        <end position="645"/>
    </location>
</feature>
<feature type="region of interest" description="Disordered" evidence="1">
    <location>
        <begin position="431"/>
        <end position="453"/>
    </location>
</feature>
<name>A0AAD5LXI4_PYTIN</name>
<evidence type="ECO:0000256" key="1">
    <source>
        <dbReference type="SAM" id="MobiDB-lite"/>
    </source>
</evidence>
<feature type="compositionally biased region" description="Polar residues" evidence="1">
    <location>
        <begin position="1257"/>
        <end position="1269"/>
    </location>
</feature>
<dbReference type="GO" id="GO:0008289">
    <property type="term" value="F:lipid binding"/>
    <property type="evidence" value="ECO:0007669"/>
    <property type="project" value="InterPro"/>
</dbReference>
<organism evidence="3 4">
    <name type="scientific">Pythium insidiosum</name>
    <name type="common">Pythiosis disease agent</name>
    <dbReference type="NCBI Taxonomy" id="114742"/>
    <lineage>
        <taxon>Eukaryota</taxon>
        <taxon>Sar</taxon>
        <taxon>Stramenopiles</taxon>
        <taxon>Oomycota</taxon>
        <taxon>Peronosporomycetes</taxon>
        <taxon>Pythiales</taxon>
        <taxon>Pythiaceae</taxon>
        <taxon>Pythium</taxon>
    </lineage>
</organism>